<gene>
    <name evidence="1" type="ORF">G2W53_003968</name>
</gene>
<comment type="caution">
    <text evidence="1">The sequence shown here is derived from an EMBL/GenBank/DDBJ whole genome shotgun (WGS) entry which is preliminary data.</text>
</comment>
<accession>A0A834XBQ7</accession>
<evidence type="ECO:0000313" key="2">
    <source>
        <dbReference type="Proteomes" id="UP000634136"/>
    </source>
</evidence>
<dbReference type="PANTHER" id="PTHR45950:SF1">
    <property type="entry name" value="HOMEOBOX-LEUCINE ZIPPER PROTEIN ATHB-15"/>
    <property type="match status" value="1"/>
</dbReference>
<name>A0A834XBQ7_9FABA</name>
<keyword evidence="1" id="KW-0238">DNA-binding</keyword>
<dbReference type="Proteomes" id="UP000634136">
    <property type="component" value="Unassembled WGS sequence"/>
</dbReference>
<organism evidence="1 2">
    <name type="scientific">Senna tora</name>
    <dbReference type="NCBI Taxonomy" id="362788"/>
    <lineage>
        <taxon>Eukaryota</taxon>
        <taxon>Viridiplantae</taxon>
        <taxon>Streptophyta</taxon>
        <taxon>Embryophyta</taxon>
        <taxon>Tracheophyta</taxon>
        <taxon>Spermatophyta</taxon>
        <taxon>Magnoliopsida</taxon>
        <taxon>eudicotyledons</taxon>
        <taxon>Gunneridae</taxon>
        <taxon>Pentapetalae</taxon>
        <taxon>rosids</taxon>
        <taxon>fabids</taxon>
        <taxon>Fabales</taxon>
        <taxon>Fabaceae</taxon>
        <taxon>Caesalpinioideae</taxon>
        <taxon>Cassia clade</taxon>
        <taxon>Senna</taxon>
    </lineage>
</organism>
<keyword evidence="2" id="KW-1185">Reference proteome</keyword>
<proteinExistence type="predicted"/>
<sequence>MKGCLARCERALNNIPTRPTKPQSKLFVGTNMLFSGSLLMRLVEGGGPIIHIVGHKKLEYWSVFEVVHQLYESSTLFIHEFANNGGSIFESDSIDDVILIVHSSPSKRKGENIDYKVFLCQEDEFKQESVEPFIKDMQFGEFWVDYVFENGEIYCITRAISKDT</sequence>
<dbReference type="PANTHER" id="PTHR45950">
    <property type="entry name" value="HOMEOBOX-LEUCINE ZIPPER PROTEIN ATHB-14"/>
    <property type="match status" value="1"/>
</dbReference>
<protein>
    <submittedName>
        <fullName evidence="1">Homeobox-leucine zipper protein ATHB-8-like</fullName>
    </submittedName>
</protein>
<keyword evidence="1" id="KW-0371">Homeobox</keyword>
<dbReference type="AlphaFoldDB" id="A0A834XBQ7"/>
<dbReference type="InterPro" id="IPR044830">
    <property type="entry name" value="HD-Zip_III"/>
</dbReference>
<evidence type="ECO:0000313" key="1">
    <source>
        <dbReference type="EMBL" id="KAF7841670.1"/>
    </source>
</evidence>
<reference evidence="1" key="1">
    <citation type="submission" date="2020-09" db="EMBL/GenBank/DDBJ databases">
        <title>Genome-Enabled Discovery of Anthraquinone Biosynthesis in Senna tora.</title>
        <authorList>
            <person name="Kang S.-H."/>
            <person name="Pandey R.P."/>
            <person name="Lee C.-M."/>
            <person name="Sim J.-S."/>
            <person name="Jeong J.-T."/>
            <person name="Choi B.-S."/>
            <person name="Jung M."/>
            <person name="Ginzburg D."/>
            <person name="Zhao K."/>
            <person name="Won S.Y."/>
            <person name="Oh T.-J."/>
            <person name="Yu Y."/>
            <person name="Kim N.-H."/>
            <person name="Lee O.R."/>
            <person name="Lee T.-H."/>
            <person name="Bashyal P."/>
            <person name="Kim T.-S."/>
            <person name="Lee W.-H."/>
            <person name="Kawkins C."/>
            <person name="Kim C.-K."/>
            <person name="Kim J.S."/>
            <person name="Ahn B.O."/>
            <person name="Rhee S.Y."/>
            <person name="Sohng J.K."/>
        </authorList>
    </citation>
    <scope>NUCLEOTIDE SEQUENCE</scope>
    <source>
        <tissue evidence="1">Leaf</tissue>
    </source>
</reference>
<dbReference type="GO" id="GO:0003700">
    <property type="term" value="F:DNA-binding transcription factor activity"/>
    <property type="evidence" value="ECO:0007669"/>
    <property type="project" value="InterPro"/>
</dbReference>
<dbReference type="EMBL" id="JAAIUW010000002">
    <property type="protein sequence ID" value="KAF7841670.1"/>
    <property type="molecule type" value="Genomic_DNA"/>
</dbReference>
<dbReference type="GO" id="GO:0003677">
    <property type="term" value="F:DNA binding"/>
    <property type="evidence" value="ECO:0007669"/>
    <property type="project" value="UniProtKB-KW"/>
</dbReference>